<keyword evidence="4" id="KW-1133">Transmembrane helix</keyword>
<evidence type="ECO:0000256" key="6">
    <source>
        <dbReference type="SAM" id="SignalP"/>
    </source>
</evidence>
<comment type="subcellular location">
    <subcellularLocation>
        <location evidence="1">Membrane</location>
        <topology evidence="1">Multi-pass membrane protein</topology>
    </subcellularLocation>
</comment>
<dbReference type="InterPro" id="IPR038213">
    <property type="entry name" value="IFI6/IFI27-like_sf"/>
</dbReference>
<feature type="signal peptide" evidence="6">
    <location>
        <begin position="1"/>
        <end position="17"/>
    </location>
</feature>
<dbReference type="InterPro" id="IPR009311">
    <property type="entry name" value="IFI6/IFI27-like"/>
</dbReference>
<dbReference type="GeneID" id="19399856"/>
<accession>R0KNI4</accession>
<organism evidence="7 8">
    <name type="scientific">Exserohilum turcicum (strain 28A)</name>
    <name type="common">Northern leaf blight fungus</name>
    <name type="synonym">Setosphaeria turcica</name>
    <dbReference type="NCBI Taxonomy" id="671987"/>
    <lineage>
        <taxon>Eukaryota</taxon>
        <taxon>Fungi</taxon>
        <taxon>Dikarya</taxon>
        <taxon>Ascomycota</taxon>
        <taxon>Pezizomycotina</taxon>
        <taxon>Dothideomycetes</taxon>
        <taxon>Pleosporomycetidae</taxon>
        <taxon>Pleosporales</taxon>
        <taxon>Pleosporineae</taxon>
        <taxon>Pleosporaceae</taxon>
        <taxon>Exserohilum</taxon>
    </lineage>
</organism>
<evidence type="ECO:0000256" key="3">
    <source>
        <dbReference type="ARBA" id="ARBA00022692"/>
    </source>
</evidence>
<keyword evidence="8" id="KW-1185">Reference proteome</keyword>
<evidence type="ECO:0000256" key="2">
    <source>
        <dbReference type="ARBA" id="ARBA00007262"/>
    </source>
</evidence>
<dbReference type="EMBL" id="KB908482">
    <property type="protein sequence ID" value="EOA90609.1"/>
    <property type="molecule type" value="Genomic_DNA"/>
</dbReference>
<proteinExistence type="inferred from homology"/>
<feature type="chain" id="PRO_5004343383" description="Lincomycin-condensing protein lmbA" evidence="6">
    <location>
        <begin position="18"/>
        <end position="190"/>
    </location>
</feature>
<dbReference type="AlphaFoldDB" id="R0KNI4"/>
<evidence type="ECO:0000313" key="7">
    <source>
        <dbReference type="EMBL" id="EOA90609.1"/>
    </source>
</evidence>
<evidence type="ECO:0008006" key="9">
    <source>
        <dbReference type="Google" id="ProtNLM"/>
    </source>
</evidence>
<keyword evidence="6" id="KW-0732">Signal</keyword>
<evidence type="ECO:0000256" key="5">
    <source>
        <dbReference type="ARBA" id="ARBA00023136"/>
    </source>
</evidence>
<reference evidence="7 8" key="2">
    <citation type="journal article" date="2013" name="PLoS Genet.">
        <title>Comparative genome structure, secondary metabolite, and effector coding capacity across Cochliobolus pathogens.</title>
        <authorList>
            <person name="Condon B.J."/>
            <person name="Leng Y."/>
            <person name="Wu D."/>
            <person name="Bushley K.E."/>
            <person name="Ohm R.A."/>
            <person name="Otillar R."/>
            <person name="Martin J."/>
            <person name="Schackwitz W."/>
            <person name="Grimwood J."/>
            <person name="MohdZainudin N."/>
            <person name="Xue C."/>
            <person name="Wang R."/>
            <person name="Manning V.A."/>
            <person name="Dhillon B."/>
            <person name="Tu Z.J."/>
            <person name="Steffenson B.J."/>
            <person name="Salamov A."/>
            <person name="Sun H."/>
            <person name="Lowry S."/>
            <person name="LaButti K."/>
            <person name="Han J."/>
            <person name="Copeland A."/>
            <person name="Lindquist E."/>
            <person name="Barry K."/>
            <person name="Schmutz J."/>
            <person name="Baker S.E."/>
            <person name="Ciuffetti L.M."/>
            <person name="Grigoriev I.V."/>
            <person name="Zhong S."/>
            <person name="Turgeon B.G."/>
        </authorList>
    </citation>
    <scope>NUCLEOTIDE SEQUENCE [LARGE SCALE GENOMIC DNA]</scope>
    <source>
        <strain evidence="8">28A</strain>
    </source>
</reference>
<keyword evidence="5" id="KW-0472">Membrane</keyword>
<dbReference type="Pfam" id="PF06140">
    <property type="entry name" value="Ifi-6-16"/>
    <property type="match status" value="1"/>
</dbReference>
<dbReference type="Proteomes" id="UP000016935">
    <property type="component" value="Unassembled WGS sequence"/>
</dbReference>
<evidence type="ECO:0000313" key="8">
    <source>
        <dbReference type="Proteomes" id="UP000016935"/>
    </source>
</evidence>
<reference evidence="7 8" key="1">
    <citation type="journal article" date="2012" name="PLoS Pathog.">
        <title>Diverse lifestyles and strategies of plant pathogenesis encoded in the genomes of eighteen Dothideomycetes fungi.</title>
        <authorList>
            <person name="Ohm R.A."/>
            <person name="Feau N."/>
            <person name="Henrissat B."/>
            <person name="Schoch C.L."/>
            <person name="Horwitz B.A."/>
            <person name="Barry K.W."/>
            <person name="Condon B.J."/>
            <person name="Copeland A.C."/>
            <person name="Dhillon B."/>
            <person name="Glaser F."/>
            <person name="Hesse C.N."/>
            <person name="Kosti I."/>
            <person name="LaButti K."/>
            <person name="Lindquist E.A."/>
            <person name="Lucas S."/>
            <person name="Salamov A.A."/>
            <person name="Bradshaw R.E."/>
            <person name="Ciuffetti L."/>
            <person name="Hamelin R.C."/>
            <person name="Kema G.H.J."/>
            <person name="Lawrence C."/>
            <person name="Scott J.A."/>
            <person name="Spatafora J.W."/>
            <person name="Turgeon B.G."/>
            <person name="de Wit P.J.G.M."/>
            <person name="Zhong S."/>
            <person name="Goodwin S.B."/>
            <person name="Grigoriev I.V."/>
        </authorList>
    </citation>
    <scope>NUCLEOTIDE SEQUENCE [LARGE SCALE GENOMIC DNA]</scope>
    <source>
        <strain evidence="8">28A</strain>
    </source>
</reference>
<evidence type="ECO:0000256" key="1">
    <source>
        <dbReference type="ARBA" id="ARBA00004141"/>
    </source>
</evidence>
<dbReference type="Gene3D" id="6.10.110.10">
    <property type="match status" value="1"/>
</dbReference>
<name>R0KNI4_EXST2</name>
<dbReference type="eggNOG" id="ENOG502SR07">
    <property type="taxonomic scope" value="Eukaryota"/>
</dbReference>
<dbReference type="RefSeq" id="XP_008021411.1">
    <property type="nucleotide sequence ID" value="XM_008023220.1"/>
</dbReference>
<dbReference type="HOGENOM" id="CLU_086437_0_0_1"/>
<sequence>MALDRLLALVACLPCGAHHHRQPDATPPCDEKASLLSHDVAVATANDVVATLLTTSSSGPALRMELDSKVGAYGWRQHLAELILDKLAQVLQTAHEKLGPSVNSAYQRAVSAVAEIEGFVIEHPVISTVVALGVLALLAPWVLDALGFADLGPAAGSFASWWQARYAGYVPKRSLFSFFQRLGMKWHWVL</sequence>
<evidence type="ECO:0000256" key="4">
    <source>
        <dbReference type="ARBA" id="ARBA00022989"/>
    </source>
</evidence>
<dbReference type="OrthoDB" id="440424at2759"/>
<keyword evidence="3" id="KW-0812">Transmembrane</keyword>
<dbReference type="GO" id="GO:0016020">
    <property type="term" value="C:membrane"/>
    <property type="evidence" value="ECO:0007669"/>
    <property type="project" value="UniProtKB-SubCell"/>
</dbReference>
<protein>
    <recommendedName>
        <fullName evidence="9">Lincomycin-condensing protein lmbA</fullName>
    </recommendedName>
</protein>
<gene>
    <name evidence="7" type="ORF">SETTUDRAFT_166582</name>
</gene>
<comment type="similarity">
    <text evidence="2">Belongs to the IFI6/IFI27 family.</text>
</comment>